<dbReference type="InterPro" id="IPR011991">
    <property type="entry name" value="ArsR-like_HTH"/>
</dbReference>
<evidence type="ECO:0000256" key="1">
    <source>
        <dbReference type="ARBA" id="ARBA00023015"/>
    </source>
</evidence>
<dbReference type="PROSITE" id="PS00519">
    <property type="entry name" value="HTH_ASNC_1"/>
    <property type="match status" value="1"/>
</dbReference>
<dbReference type="InterPro" id="IPR019887">
    <property type="entry name" value="Tscrpt_reg_AsnC/Lrp_C"/>
</dbReference>
<keyword evidence="1" id="KW-0805">Transcription regulation</keyword>
<dbReference type="InterPro" id="IPR019888">
    <property type="entry name" value="Tscrpt_reg_AsnC-like"/>
</dbReference>
<name>A0A0B8T1F6_9SPHI</name>
<dbReference type="GO" id="GO:0043200">
    <property type="term" value="P:response to amino acid"/>
    <property type="evidence" value="ECO:0007669"/>
    <property type="project" value="TreeGrafter"/>
</dbReference>
<proteinExistence type="predicted"/>
<organism evidence="5 6">
    <name type="scientific">Sphingobacterium deserti</name>
    <dbReference type="NCBI Taxonomy" id="1229276"/>
    <lineage>
        <taxon>Bacteria</taxon>
        <taxon>Pseudomonadati</taxon>
        <taxon>Bacteroidota</taxon>
        <taxon>Sphingobacteriia</taxon>
        <taxon>Sphingobacteriales</taxon>
        <taxon>Sphingobacteriaceae</taxon>
        <taxon>Sphingobacterium</taxon>
    </lineage>
</organism>
<dbReference type="eggNOG" id="COG1522">
    <property type="taxonomic scope" value="Bacteria"/>
</dbReference>
<dbReference type="CDD" id="cd00090">
    <property type="entry name" value="HTH_ARSR"/>
    <property type="match status" value="1"/>
</dbReference>
<dbReference type="Gene3D" id="1.10.10.10">
    <property type="entry name" value="Winged helix-like DNA-binding domain superfamily/Winged helix DNA-binding domain"/>
    <property type="match status" value="1"/>
</dbReference>
<dbReference type="PATRIC" id="fig|1229276.3.peg.1483"/>
<keyword evidence="2" id="KW-0238">DNA-binding</keyword>
<dbReference type="STRING" id="1229276.DI53_1436"/>
<dbReference type="PRINTS" id="PR00033">
    <property type="entry name" value="HTHASNC"/>
</dbReference>
<dbReference type="Pfam" id="PF13412">
    <property type="entry name" value="HTH_24"/>
    <property type="match status" value="1"/>
</dbReference>
<dbReference type="InterPro" id="IPR000485">
    <property type="entry name" value="AsnC-type_HTH_dom"/>
</dbReference>
<dbReference type="Proteomes" id="UP000031802">
    <property type="component" value="Unassembled WGS sequence"/>
</dbReference>
<reference evidence="6" key="1">
    <citation type="submission" date="2014-04" db="EMBL/GenBank/DDBJ databases">
        <title>Whole-Genome optical mapping and complete genome sequence of Sphingobacterium deserti sp. nov., a new spaces isolated from desert in the west of China.</title>
        <authorList>
            <person name="Teng C."/>
            <person name="Zhou Z."/>
            <person name="Li X."/>
            <person name="Chen M."/>
            <person name="Lin M."/>
            <person name="Wang L."/>
            <person name="Su S."/>
            <person name="Zhang C."/>
            <person name="Zhang W."/>
        </authorList>
    </citation>
    <scope>NUCLEOTIDE SEQUENCE [LARGE SCALE GENOMIC DNA]</scope>
    <source>
        <strain evidence="6">ACCC05744</strain>
    </source>
</reference>
<dbReference type="GO" id="GO:0005829">
    <property type="term" value="C:cytosol"/>
    <property type="evidence" value="ECO:0007669"/>
    <property type="project" value="TreeGrafter"/>
</dbReference>
<dbReference type="SUPFAM" id="SSF54909">
    <property type="entry name" value="Dimeric alpha+beta barrel"/>
    <property type="match status" value="1"/>
</dbReference>
<comment type="caution">
    <text evidence="5">The sequence shown here is derived from an EMBL/GenBank/DDBJ whole genome shotgun (WGS) entry which is preliminary data.</text>
</comment>
<dbReference type="Gene3D" id="3.30.70.920">
    <property type="match status" value="1"/>
</dbReference>
<dbReference type="InterPro" id="IPR011008">
    <property type="entry name" value="Dimeric_a/b-barrel"/>
</dbReference>
<dbReference type="RefSeq" id="WP_037497143.1">
    <property type="nucleotide sequence ID" value="NZ_JJMU01000023.1"/>
</dbReference>
<dbReference type="InterPro" id="IPR036390">
    <property type="entry name" value="WH_DNA-bd_sf"/>
</dbReference>
<evidence type="ECO:0000313" key="5">
    <source>
        <dbReference type="EMBL" id="KGE14762.1"/>
    </source>
</evidence>
<accession>A0A0B8T1F6</accession>
<evidence type="ECO:0000256" key="3">
    <source>
        <dbReference type="ARBA" id="ARBA00023163"/>
    </source>
</evidence>
<dbReference type="EMBL" id="JJMU01000023">
    <property type="protein sequence ID" value="KGE14762.1"/>
    <property type="molecule type" value="Genomic_DNA"/>
</dbReference>
<dbReference type="OrthoDB" id="9800326at2"/>
<keyword evidence="6" id="KW-1185">Reference proteome</keyword>
<sequence>MPYQPDKTDLKILKLLQENGRITNLQLASNIGLSPAPTLERVRKLENSGFIKSYHAFVDEEKLGLGIKSFIQISLDFHTQNAIPEFVEAVKLIPEVTECHHVTGNCDFILKVYVKDIKAYETVIMEKISKIPFVKTFQTMMIMSTSKKEPIVPLAY</sequence>
<reference evidence="5 6" key="2">
    <citation type="journal article" date="2015" name="PLoS ONE">
        <title>Whole-Genome Optical Mapping and Finished Genome Sequence of Sphingobacterium deserti sp. nov., a New Species Isolated from the Western Desert of China.</title>
        <authorList>
            <person name="Teng C."/>
            <person name="Zhou Z."/>
            <person name="Molnar I."/>
            <person name="Li X."/>
            <person name="Tang R."/>
            <person name="Chen M."/>
            <person name="Wang L."/>
            <person name="Su S."/>
            <person name="Zhang W."/>
            <person name="Lin M."/>
        </authorList>
    </citation>
    <scope>NUCLEOTIDE SEQUENCE [LARGE SCALE GENOMIC DNA]</scope>
    <source>
        <strain evidence="6">ACCC05744</strain>
    </source>
</reference>
<dbReference type="GO" id="GO:0006355">
    <property type="term" value="P:regulation of DNA-templated transcription"/>
    <property type="evidence" value="ECO:0007669"/>
    <property type="project" value="UniProtKB-ARBA"/>
</dbReference>
<dbReference type="PANTHER" id="PTHR30154">
    <property type="entry name" value="LEUCINE-RESPONSIVE REGULATORY PROTEIN"/>
    <property type="match status" value="1"/>
</dbReference>
<dbReference type="GO" id="GO:0043565">
    <property type="term" value="F:sequence-specific DNA binding"/>
    <property type="evidence" value="ECO:0007669"/>
    <property type="project" value="InterPro"/>
</dbReference>
<feature type="domain" description="HTH asnC-type" evidence="4">
    <location>
        <begin position="5"/>
        <end position="66"/>
    </location>
</feature>
<dbReference type="Pfam" id="PF01037">
    <property type="entry name" value="AsnC_trans_reg"/>
    <property type="match status" value="1"/>
</dbReference>
<dbReference type="SMART" id="SM00344">
    <property type="entry name" value="HTH_ASNC"/>
    <property type="match status" value="1"/>
</dbReference>
<dbReference type="PANTHER" id="PTHR30154:SF34">
    <property type="entry name" value="TRANSCRIPTIONAL REGULATOR AZLB"/>
    <property type="match status" value="1"/>
</dbReference>
<evidence type="ECO:0000259" key="4">
    <source>
        <dbReference type="PROSITE" id="PS50956"/>
    </source>
</evidence>
<dbReference type="InterPro" id="IPR019885">
    <property type="entry name" value="Tscrpt_reg_HTH_AsnC-type_CS"/>
</dbReference>
<protein>
    <submittedName>
        <fullName evidence="5">Transcriptional regulator, AsnC family</fullName>
    </submittedName>
</protein>
<dbReference type="InterPro" id="IPR036388">
    <property type="entry name" value="WH-like_DNA-bd_sf"/>
</dbReference>
<evidence type="ECO:0000256" key="2">
    <source>
        <dbReference type="ARBA" id="ARBA00023125"/>
    </source>
</evidence>
<dbReference type="AlphaFoldDB" id="A0A0B8T1F6"/>
<evidence type="ECO:0000313" key="6">
    <source>
        <dbReference type="Proteomes" id="UP000031802"/>
    </source>
</evidence>
<keyword evidence="3" id="KW-0804">Transcription</keyword>
<dbReference type="PROSITE" id="PS50956">
    <property type="entry name" value="HTH_ASNC_2"/>
    <property type="match status" value="1"/>
</dbReference>
<gene>
    <name evidence="5" type="ORF">DI53_1436</name>
</gene>
<dbReference type="SUPFAM" id="SSF46785">
    <property type="entry name" value="Winged helix' DNA-binding domain"/>
    <property type="match status" value="1"/>
</dbReference>